<proteinExistence type="predicted"/>
<name>A0A9Q3V4G1_9FLAO</name>
<dbReference type="InterPro" id="IPR038360">
    <property type="entry name" value="DUF4844_sf"/>
</dbReference>
<dbReference type="Gene3D" id="1.20.1480.40">
    <property type="entry name" value="Uncharacterised protein PF16133, DUF4844"/>
    <property type="match status" value="1"/>
</dbReference>
<reference evidence="1" key="1">
    <citation type="submission" date="2021-11" db="EMBL/GenBank/DDBJ databases">
        <title>Description of novel Chryseobacterium species.</title>
        <authorList>
            <person name="Saticioglu I.B."/>
            <person name="Ay H."/>
            <person name="Altun S."/>
            <person name="Duman M."/>
        </authorList>
    </citation>
    <scope>NUCLEOTIDE SEQUENCE</scope>
    <source>
        <strain evidence="1">C-17</strain>
    </source>
</reference>
<protein>
    <submittedName>
        <fullName evidence="1">DUF4844 domain-containing protein</fullName>
    </submittedName>
</protein>
<comment type="caution">
    <text evidence="1">The sequence shown here is derived from an EMBL/GenBank/DDBJ whole genome shotgun (WGS) entry which is preliminary data.</text>
</comment>
<dbReference type="RefSeq" id="WP_230668859.1">
    <property type="nucleotide sequence ID" value="NZ_JAJNAY010000001.1"/>
</dbReference>
<organism evidence="1 2">
    <name type="scientific">Chryseobacterium turcicum</name>
    <dbReference type="NCBI Taxonomy" id="2898076"/>
    <lineage>
        <taxon>Bacteria</taxon>
        <taxon>Pseudomonadati</taxon>
        <taxon>Bacteroidota</taxon>
        <taxon>Flavobacteriia</taxon>
        <taxon>Flavobacteriales</taxon>
        <taxon>Weeksellaceae</taxon>
        <taxon>Chryseobacterium group</taxon>
        <taxon>Chryseobacterium</taxon>
    </lineage>
</organism>
<dbReference type="Proteomes" id="UP001108025">
    <property type="component" value="Unassembled WGS sequence"/>
</dbReference>
<evidence type="ECO:0000313" key="2">
    <source>
        <dbReference type="Proteomes" id="UP001108025"/>
    </source>
</evidence>
<dbReference type="AlphaFoldDB" id="A0A9Q3V4G1"/>
<evidence type="ECO:0000313" key="1">
    <source>
        <dbReference type="EMBL" id="MCD1117081.1"/>
    </source>
</evidence>
<dbReference type="EMBL" id="JAJNAY010000001">
    <property type="protein sequence ID" value="MCD1117081.1"/>
    <property type="molecule type" value="Genomic_DNA"/>
</dbReference>
<accession>A0A9Q3V4G1</accession>
<keyword evidence="2" id="KW-1185">Reference proteome</keyword>
<gene>
    <name evidence="1" type="ORF">LO744_09445</name>
</gene>
<sequence length="217" mass="25561">MSSNKIEILNNLKNTRKFGDKDWIKRGLNPSNQEVCELLENNIDNCLVELIQKLEIKYSDKDILKILKTNLKKLGKNFDTEEREFVADYYDQISKILSIDFSSELNSWLYGSLFSSLQRVNDFFRGKEKILNIIQTKCTKCNSNLDTFILEKMDNDIQNDYNIVKCINCSEYNLIDNESGNKRIKFGNYELIEQLPKNNFNLEDAEIRLKQIKIFRN</sequence>